<evidence type="ECO:0000313" key="5">
    <source>
        <dbReference type="EMBL" id="MBJ7550335.1"/>
    </source>
</evidence>
<dbReference type="HAMAP" id="MF_01217">
    <property type="entry name" value="Acyl_carrier"/>
    <property type="match status" value="1"/>
</dbReference>
<keyword evidence="2 3" id="KW-0597">Phosphoprotein</keyword>
<keyword evidence="6" id="KW-1185">Reference proteome</keyword>
<keyword evidence="3" id="KW-0443">Lipid metabolism</keyword>
<evidence type="ECO:0000256" key="3">
    <source>
        <dbReference type="HAMAP-Rule" id="MF_01217"/>
    </source>
</evidence>
<proteinExistence type="inferred from homology"/>
<dbReference type="NCBIfam" id="NF003757">
    <property type="entry name" value="PRK05350.1"/>
    <property type="match status" value="1"/>
</dbReference>
<protein>
    <recommendedName>
        <fullName evidence="3">Acyl carrier protein</fullName>
        <shortName evidence="3">ACP</shortName>
    </recommendedName>
</protein>
<organism evidence="5 6">
    <name type="scientific">Marinomonas ostreistagni</name>
    <dbReference type="NCBI Taxonomy" id="359209"/>
    <lineage>
        <taxon>Bacteria</taxon>
        <taxon>Pseudomonadati</taxon>
        <taxon>Pseudomonadota</taxon>
        <taxon>Gammaproteobacteria</taxon>
        <taxon>Oceanospirillales</taxon>
        <taxon>Oceanospirillaceae</taxon>
        <taxon>Marinomonas</taxon>
    </lineage>
</organism>
<dbReference type="InterPro" id="IPR003231">
    <property type="entry name" value="ACP"/>
</dbReference>
<keyword evidence="3" id="KW-0444">Lipid biosynthesis</keyword>
<comment type="caution">
    <text evidence="5">The sequence shown here is derived from an EMBL/GenBank/DDBJ whole genome shotgun (WGS) entry which is preliminary data.</text>
</comment>
<feature type="domain" description="Carrier" evidence="4">
    <location>
        <begin position="4"/>
        <end position="79"/>
    </location>
</feature>
<gene>
    <name evidence="3" type="primary">acpP</name>
    <name evidence="5" type="ORF">JHD44_06550</name>
</gene>
<reference evidence="5 6" key="1">
    <citation type="submission" date="2020-12" db="EMBL/GenBank/DDBJ databases">
        <title>Comparative genome analysis of fungal antagonists Marinomonas ostreistagni 398 and M. spartinae 468.</title>
        <authorList>
            <person name="Fields J.L."/>
            <person name="Mavrodi O.V."/>
            <person name="Biber P.D."/>
            <person name="Indest K.J."/>
            <person name="Mavrodi D.V."/>
        </authorList>
    </citation>
    <scope>NUCLEOTIDE SEQUENCE [LARGE SCALE GENOMIC DNA]</scope>
    <source>
        <strain evidence="5 6">USM7</strain>
    </source>
</reference>
<dbReference type="Proteomes" id="UP000598488">
    <property type="component" value="Unassembled WGS sequence"/>
</dbReference>
<evidence type="ECO:0000259" key="4">
    <source>
        <dbReference type="PROSITE" id="PS50075"/>
    </source>
</evidence>
<feature type="modified residue" description="O-(pantetheine 4'-phosphoryl)serine" evidence="3">
    <location>
        <position position="39"/>
    </location>
</feature>
<dbReference type="PROSITE" id="PS50075">
    <property type="entry name" value="CARRIER"/>
    <property type="match status" value="1"/>
</dbReference>
<dbReference type="EMBL" id="JAEMUH010000005">
    <property type="protein sequence ID" value="MBJ7550335.1"/>
    <property type="molecule type" value="Genomic_DNA"/>
</dbReference>
<evidence type="ECO:0000256" key="2">
    <source>
        <dbReference type="ARBA" id="ARBA00022553"/>
    </source>
</evidence>
<sequence>MNQQEIYQRVSDVLQELFELPAEDITPEANLYQDLDIDSIDAVDLIVELKKMTGKKLQPEDFKAVRTVQDVVIEVEKLMAE</sequence>
<comment type="PTM">
    <text evidence="3">4'-phosphopantetheine is transferred from CoA to a specific serine of apo-ACP by AcpS. This modification is essential for activity because fatty acids are bound in thioester linkage to the sulfhydryl of the prosthetic group.</text>
</comment>
<dbReference type="Gene3D" id="1.10.1200.10">
    <property type="entry name" value="ACP-like"/>
    <property type="match status" value="1"/>
</dbReference>
<evidence type="ECO:0000256" key="1">
    <source>
        <dbReference type="ARBA" id="ARBA00022450"/>
    </source>
</evidence>
<accession>A0ABS0Z9K5</accession>
<comment type="similarity">
    <text evidence="3">Belongs to the acyl carrier protein (ACP) family.</text>
</comment>
<dbReference type="InterPro" id="IPR009081">
    <property type="entry name" value="PP-bd_ACP"/>
</dbReference>
<dbReference type="SUPFAM" id="SSF47336">
    <property type="entry name" value="ACP-like"/>
    <property type="match status" value="1"/>
</dbReference>
<keyword evidence="1 3" id="KW-0596">Phosphopantetheine</keyword>
<dbReference type="Pfam" id="PF00550">
    <property type="entry name" value="PP-binding"/>
    <property type="match status" value="1"/>
</dbReference>
<dbReference type="InterPro" id="IPR036736">
    <property type="entry name" value="ACP-like_sf"/>
</dbReference>
<evidence type="ECO:0000313" key="6">
    <source>
        <dbReference type="Proteomes" id="UP000598488"/>
    </source>
</evidence>
<comment type="subcellular location">
    <subcellularLocation>
        <location evidence="3">Cytoplasm</location>
    </subcellularLocation>
</comment>
<name>A0ABS0Z9K5_9GAMM</name>
<keyword evidence="3" id="KW-0275">Fatty acid biosynthesis</keyword>
<keyword evidence="3" id="KW-0276">Fatty acid metabolism</keyword>
<keyword evidence="3" id="KW-0963">Cytoplasm</keyword>
<comment type="pathway">
    <text evidence="3">Lipid metabolism; fatty acid biosynthesis.</text>
</comment>
<comment type="function">
    <text evidence="3">Carrier of the growing fatty acid chain in fatty acid biosynthesis.</text>
</comment>
<dbReference type="RefSeq" id="WP_199461967.1">
    <property type="nucleotide sequence ID" value="NZ_JAEMUH010000005.1"/>
</dbReference>